<organism evidence="3 4">
    <name type="scientific">Cyprinus carpio</name>
    <name type="common">Common carp</name>
    <dbReference type="NCBI Taxonomy" id="7962"/>
    <lineage>
        <taxon>Eukaryota</taxon>
        <taxon>Metazoa</taxon>
        <taxon>Chordata</taxon>
        <taxon>Craniata</taxon>
        <taxon>Vertebrata</taxon>
        <taxon>Euteleostomi</taxon>
        <taxon>Actinopterygii</taxon>
        <taxon>Neopterygii</taxon>
        <taxon>Teleostei</taxon>
        <taxon>Ostariophysi</taxon>
        <taxon>Cypriniformes</taxon>
        <taxon>Cyprinidae</taxon>
        <taxon>Cyprininae</taxon>
        <taxon>Cyprinus</taxon>
    </lineage>
</organism>
<proteinExistence type="predicted"/>
<dbReference type="SMART" id="SM00072">
    <property type="entry name" value="GuKc"/>
    <property type="match status" value="1"/>
</dbReference>
<dbReference type="GO" id="GO:0005245">
    <property type="term" value="F:voltage-gated calcium channel activity"/>
    <property type="evidence" value="ECO:0007669"/>
    <property type="project" value="InterPro"/>
</dbReference>
<dbReference type="Pfam" id="PF00625">
    <property type="entry name" value="Guanylate_kin"/>
    <property type="match status" value="1"/>
</dbReference>
<dbReference type="Ensembl" id="ENSCCRT00010103335.1">
    <property type="protein sequence ID" value="ENSCCRP00010093178.1"/>
    <property type="gene ID" value="ENSCCRG00010040773.1"/>
</dbReference>
<feature type="compositionally biased region" description="Basic residues" evidence="1">
    <location>
        <begin position="275"/>
        <end position="290"/>
    </location>
</feature>
<dbReference type="Gene3D" id="3.40.50.300">
    <property type="entry name" value="P-loop containing nucleotide triphosphate hydrolases"/>
    <property type="match status" value="1"/>
</dbReference>
<sequence length="418" mass="49266">MIYKIISRRTVTDMMQKSVVTFLICKSIARITITSVTADIALAKRSILNNPSKHAMIDRSNTRSSLAQIQGEVERIFELARSLQLVVLDADTINHPLQLSKTSLAPILVYVKISSPKVLTRLIKTRGKSQTKHLNVQMVAADKLAQCPNELFDVILDEDQLSDACEHIADYLEAYWRATHPPEMEPPNPMLEKLAENTLPTSPTPAKVLDTLRNTGDEVLRLNIYRQSLWIFSSRLKQIKKCSLDVFSYTQLEEQEEVQEEAEEEERLLRSEPKRHTHHHHQHHHHHHRSSTNASYVESRSRRTLPVEGDPDQTEVYHNRTTTQRDHNHHHHNHHHRHHHHRRGTMDVQPDYSHHGQQHYELEHNEHNRQQRQSSQLRSHKQSHHNHYNYQGRERDRERDRDRCVETEEWTEDMYIHR</sequence>
<dbReference type="Proteomes" id="UP000694427">
    <property type="component" value="Unplaced"/>
</dbReference>
<protein>
    <submittedName>
        <fullName evidence="3">Calcium channel, voltage-dependent, beta 2b</fullName>
    </submittedName>
</protein>
<keyword evidence="4" id="KW-1185">Reference proteome</keyword>
<dbReference type="PRINTS" id="PR01626">
    <property type="entry name" value="LCACHANNELB"/>
</dbReference>
<dbReference type="InterPro" id="IPR027417">
    <property type="entry name" value="P-loop_NTPase"/>
</dbReference>
<dbReference type="GO" id="GO:0005891">
    <property type="term" value="C:voltage-gated calcium channel complex"/>
    <property type="evidence" value="ECO:0007669"/>
    <property type="project" value="InterPro"/>
</dbReference>
<feature type="compositionally biased region" description="Acidic residues" evidence="1">
    <location>
        <begin position="253"/>
        <end position="266"/>
    </location>
</feature>
<feature type="domain" description="Guanylate kinase/L-type calcium channel beta subunit" evidence="2">
    <location>
        <begin position="2"/>
        <end position="176"/>
    </location>
</feature>
<feature type="compositionally biased region" description="Basic and acidic residues" evidence="1">
    <location>
        <begin position="392"/>
        <end position="406"/>
    </location>
</feature>
<evidence type="ECO:0000256" key="1">
    <source>
        <dbReference type="SAM" id="MobiDB-lite"/>
    </source>
</evidence>
<evidence type="ECO:0000259" key="2">
    <source>
        <dbReference type="SMART" id="SM00072"/>
    </source>
</evidence>
<feature type="compositionally biased region" description="Basic residues" evidence="1">
    <location>
        <begin position="327"/>
        <end position="343"/>
    </location>
</feature>
<feature type="region of interest" description="Disordered" evidence="1">
    <location>
        <begin position="253"/>
        <end position="406"/>
    </location>
</feature>
<dbReference type="PANTHER" id="PTHR11824">
    <property type="entry name" value="VOLTAGE-DEPENDENT CALCIUM CHANNEL BETA SUBUNIT"/>
    <property type="match status" value="1"/>
</dbReference>
<name>A0A8C1R7E8_CYPCA</name>
<evidence type="ECO:0000313" key="4">
    <source>
        <dbReference type="Proteomes" id="UP000694427"/>
    </source>
</evidence>
<reference evidence="3" key="1">
    <citation type="submission" date="2025-08" db="UniProtKB">
        <authorList>
            <consortium name="Ensembl"/>
        </authorList>
    </citation>
    <scope>IDENTIFICATION</scope>
</reference>
<feature type="compositionally biased region" description="Basic and acidic residues" evidence="1">
    <location>
        <begin position="352"/>
        <end position="369"/>
    </location>
</feature>
<evidence type="ECO:0000313" key="3">
    <source>
        <dbReference type="Ensembl" id="ENSCCRP00010093178.1"/>
    </source>
</evidence>
<dbReference type="AlphaFoldDB" id="A0A8C1R7E8"/>
<feature type="compositionally biased region" description="Basic and acidic residues" evidence="1">
    <location>
        <begin position="315"/>
        <end position="326"/>
    </location>
</feature>
<reference evidence="3" key="2">
    <citation type="submission" date="2025-09" db="UniProtKB">
        <authorList>
            <consortium name="Ensembl"/>
        </authorList>
    </citation>
    <scope>IDENTIFICATION</scope>
</reference>
<feature type="compositionally biased region" description="Basic residues" evidence="1">
    <location>
        <begin position="378"/>
        <end position="387"/>
    </location>
</feature>
<dbReference type="SUPFAM" id="SSF52540">
    <property type="entry name" value="P-loop containing nucleoside triphosphate hydrolases"/>
    <property type="match status" value="1"/>
</dbReference>
<dbReference type="InterPro" id="IPR000584">
    <property type="entry name" value="VDCC_L_bsu"/>
</dbReference>
<dbReference type="InterPro" id="IPR008145">
    <property type="entry name" value="GK/Ca_channel_bsu"/>
</dbReference>
<accession>A0A8C1R7E8</accession>